<name>A0A0D4CKA6_LIMMU</name>
<dbReference type="RefSeq" id="WP_006499474.1">
    <property type="nucleotide sequence ID" value="NZ_CP011013.1"/>
</dbReference>
<proteinExistence type="predicted"/>
<evidence type="ECO:0000256" key="1">
    <source>
        <dbReference type="SAM" id="Coils"/>
    </source>
</evidence>
<dbReference type="InterPro" id="IPR041073">
    <property type="entry name" value="MobL"/>
</dbReference>
<dbReference type="Pfam" id="PF18555">
    <property type="entry name" value="MobL"/>
    <property type="match status" value="1"/>
</dbReference>
<reference evidence="2 3" key="1">
    <citation type="journal article" date="2012" name="J. Bacteriol.">
        <title>Genome sequence of Lactobacillus mucosae LM1, isolated from piglet feces.</title>
        <authorList>
            <person name="Lee J.H."/>
            <person name="Valeriano V.D."/>
            <person name="Shin Y.R."/>
            <person name="Chae J.P."/>
            <person name="Kim G.B."/>
            <person name="Ham J.S."/>
            <person name="Chun J."/>
            <person name="Kang D.K."/>
        </authorList>
    </citation>
    <scope>NUCLEOTIDE SEQUENCE [LARGE SCALE GENOMIC DNA]</scope>
    <source>
        <strain evidence="2 3">LM1</strain>
    </source>
</reference>
<accession>A0A0D4CKA6</accession>
<dbReference type="STRING" id="1130798.LBLM1_05700"/>
<dbReference type="EMBL" id="CP011013">
    <property type="protein sequence ID" value="AJT50577.1"/>
    <property type="molecule type" value="Genomic_DNA"/>
</dbReference>
<evidence type="ECO:0000313" key="3">
    <source>
        <dbReference type="Proteomes" id="UP000003645"/>
    </source>
</evidence>
<gene>
    <name evidence="2" type="ORF">LBLM1_05700</name>
</gene>
<dbReference type="Proteomes" id="UP000003645">
    <property type="component" value="Chromosome"/>
</dbReference>
<organism evidence="2 3">
    <name type="scientific">Limosilactobacillus mucosae LM1</name>
    <dbReference type="NCBI Taxonomy" id="1130798"/>
    <lineage>
        <taxon>Bacteria</taxon>
        <taxon>Bacillati</taxon>
        <taxon>Bacillota</taxon>
        <taxon>Bacilli</taxon>
        <taxon>Lactobacillales</taxon>
        <taxon>Lactobacillaceae</taxon>
        <taxon>Limosilactobacillus</taxon>
    </lineage>
</organism>
<evidence type="ECO:0000313" key="2">
    <source>
        <dbReference type="EMBL" id="AJT50577.1"/>
    </source>
</evidence>
<dbReference type="AlphaFoldDB" id="A0A0D4CKA6"/>
<keyword evidence="3" id="KW-1185">Reference proteome</keyword>
<dbReference type="OrthoDB" id="3889159at2"/>
<protein>
    <submittedName>
        <fullName evidence="2">Uncharacterized protein</fullName>
    </submittedName>
</protein>
<feature type="coiled-coil region" evidence="1">
    <location>
        <begin position="465"/>
        <end position="492"/>
    </location>
</feature>
<keyword evidence="1" id="KW-0175">Coiled coil</keyword>
<dbReference type="HOGENOM" id="CLU_459121_0_0_9"/>
<sequence length="673" mass="79732">MPMTKEGNRSPDIIYTQTFHVAQAKYLGYTERKNAINPERDFELENNPRNDQIQIDPDEKFAGYIGYMDRKAATKLEYGVDDNRYPTFTRESLNIDDKQHQRLLDDLDLAQKNKTMLWAGVVSFSPEFIRETGLYDEKTKTVNQRAIKLAIQRAMPDFLAAEELDNDQTFWWGDVHLNTDHVHVHLAISQRENTRPLKNGEPVGMFRAKSLRKLKTIIHQELTHPLNREHDIGLDKEIAHIRKDMVENVQWLARHDNYQQKMLRDIYWSLPQYRDKRKWRSSNHSQGFKKSHELTDKLVDDLLKSQLADDYRKFRQAVHEKDVQSRKKYGQHIKDTEKRRDKALRDFLANRIYDYLREVDQEQEKNNHQVLEKIASQGVDENKRLLELEKEQLAKLNPASKEAQALRKRLGLRRLYLRQVNLTARADAINTQLAQIEKLDDTSPAKEYFVQVLKEQRELVKLKKMPKSERERRGLTNRYRELSRRYVDAKKLPIQSATPAVVKARIYQLAQEANVISKYPDSPAVQLMILDHHNTDSVQDTINHYQTQQEILKLKQQIYLNNRQYGRDFEKRNAVNRPLFKELKHKYVILDKGDQHDRMTVHRKEYLDQAQKDAQWKVQTKRGGFRILSKFDQLLTGLQRDGRRNMNAIRKHLDGEDEIDRADREEERESRGI</sequence>
<dbReference type="KEGG" id="lmu:LBLM1_05700"/>